<gene>
    <name evidence="1" type="ORF">HP550_13600</name>
</gene>
<evidence type="ECO:0000313" key="2">
    <source>
        <dbReference type="Proteomes" id="UP000565724"/>
    </source>
</evidence>
<comment type="caution">
    <text evidence="1">The sequence shown here is derived from an EMBL/GenBank/DDBJ whole genome shotgun (WGS) entry which is preliminary data.</text>
</comment>
<sequence length="86" mass="9635">MDNDAQHTMTLTSRELMLLRAGLKAYLTSFDAHRARDGGQTHPESQWREVQRSVGVLIWRLEEAGVAPGTRLHHSAEAVDPATRDN</sequence>
<proteinExistence type="predicted"/>
<dbReference type="EMBL" id="JABMCI010000066">
    <property type="protein sequence ID" value="NUU18286.1"/>
    <property type="molecule type" value="Genomic_DNA"/>
</dbReference>
<dbReference type="Proteomes" id="UP000565724">
    <property type="component" value="Unassembled WGS sequence"/>
</dbReference>
<keyword evidence="2" id="KW-1185">Reference proteome</keyword>
<reference evidence="1 2" key="1">
    <citation type="submission" date="2020-05" db="EMBL/GenBank/DDBJ databases">
        <title>Genome Sequencing of Type Strains.</title>
        <authorList>
            <person name="Lemaire J.F."/>
            <person name="Inderbitzin P."/>
            <person name="Gregorio O.A."/>
            <person name="Collins S.B."/>
            <person name="Wespe N."/>
            <person name="Knight-Connoni V."/>
        </authorList>
    </citation>
    <scope>NUCLEOTIDE SEQUENCE [LARGE SCALE GENOMIC DNA]</scope>
    <source>
        <strain evidence="1 2">ATCC 25174</strain>
    </source>
</reference>
<evidence type="ECO:0000313" key="1">
    <source>
        <dbReference type="EMBL" id="NUU18286.1"/>
    </source>
</evidence>
<dbReference type="AlphaFoldDB" id="A0A7Y6A210"/>
<organism evidence="1 2">
    <name type="scientific">Cellulomonas humilata</name>
    <dbReference type="NCBI Taxonomy" id="144055"/>
    <lineage>
        <taxon>Bacteria</taxon>
        <taxon>Bacillati</taxon>
        <taxon>Actinomycetota</taxon>
        <taxon>Actinomycetes</taxon>
        <taxon>Micrococcales</taxon>
        <taxon>Cellulomonadaceae</taxon>
        <taxon>Cellulomonas</taxon>
    </lineage>
</organism>
<dbReference type="RefSeq" id="WP_175348186.1">
    <property type="nucleotide sequence ID" value="NZ_JABMCI010000066.1"/>
</dbReference>
<name>A0A7Y6A210_9CELL</name>
<accession>A0A7Y6A210</accession>
<protein>
    <submittedName>
        <fullName evidence="1">Uncharacterized protein</fullName>
    </submittedName>
</protein>